<accession>A0A5J5ATV6</accession>
<dbReference type="Proteomes" id="UP000325577">
    <property type="component" value="Linkage Group LG18"/>
</dbReference>
<dbReference type="AlphaFoldDB" id="A0A5J5ATV6"/>
<evidence type="ECO:0000313" key="2">
    <source>
        <dbReference type="EMBL" id="KAA8533819.1"/>
    </source>
</evidence>
<gene>
    <name evidence="2" type="ORF">F0562_031336</name>
</gene>
<organism evidence="2 3">
    <name type="scientific">Nyssa sinensis</name>
    <dbReference type="NCBI Taxonomy" id="561372"/>
    <lineage>
        <taxon>Eukaryota</taxon>
        <taxon>Viridiplantae</taxon>
        <taxon>Streptophyta</taxon>
        <taxon>Embryophyta</taxon>
        <taxon>Tracheophyta</taxon>
        <taxon>Spermatophyta</taxon>
        <taxon>Magnoliopsida</taxon>
        <taxon>eudicotyledons</taxon>
        <taxon>Gunneridae</taxon>
        <taxon>Pentapetalae</taxon>
        <taxon>asterids</taxon>
        <taxon>Cornales</taxon>
        <taxon>Nyssaceae</taxon>
        <taxon>Nyssa</taxon>
    </lineage>
</organism>
<evidence type="ECO:0000256" key="1">
    <source>
        <dbReference type="SAM" id="MobiDB-lite"/>
    </source>
</evidence>
<reference evidence="2 3" key="1">
    <citation type="submission" date="2019-09" db="EMBL/GenBank/DDBJ databases">
        <title>A chromosome-level genome assembly of the Chinese tupelo Nyssa sinensis.</title>
        <authorList>
            <person name="Yang X."/>
            <person name="Kang M."/>
            <person name="Yang Y."/>
            <person name="Xiong H."/>
            <person name="Wang M."/>
            <person name="Zhang Z."/>
            <person name="Wang Z."/>
            <person name="Wu H."/>
            <person name="Ma T."/>
            <person name="Liu J."/>
            <person name="Xi Z."/>
        </authorList>
    </citation>
    <scope>NUCLEOTIDE SEQUENCE [LARGE SCALE GENOMIC DNA]</scope>
    <source>
        <strain evidence="2">J267</strain>
        <tissue evidence="2">Leaf</tissue>
    </source>
</reference>
<protein>
    <submittedName>
        <fullName evidence="2">Uncharacterized protein</fullName>
    </submittedName>
</protein>
<evidence type="ECO:0000313" key="3">
    <source>
        <dbReference type="Proteomes" id="UP000325577"/>
    </source>
</evidence>
<sequence>MVREDFTPQVHPFQTDDLESDSTKDVGLPHDVGPIPNLFVTVDLFLSQAVFELVADLQGRRRRDSITSTFQDDKISVLEFDDSIHGFRTSYGIMGCFSWKRSLRLLTGNLKCH</sequence>
<proteinExistence type="predicted"/>
<dbReference type="EMBL" id="CM018041">
    <property type="protein sequence ID" value="KAA8533819.1"/>
    <property type="molecule type" value="Genomic_DNA"/>
</dbReference>
<feature type="region of interest" description="Disordered" evidence="1">
    <location>
        <begin position="1"/>
        <end position="26"/>
    </location>
</feature>
<dbReference type="OrthoDB" id="1692721at2759"/>
<keyword evidence="3" id="KW-1185">Reference proteome</keyword>
<name>A0A5J5ATV6_9ASTE</name>